<name>A0A2S0JWF3_LYSSH</name>
<dbReference type="InterPro" id="IPR001789">
    <property type="entry name" value="Sig_transdc_resp-reg_receiver"/>
</dbReference>
<dbReference type="SUPFAM" id="SSF46894">
    <property type="entry name" value="C-terminal effector domain of the bipartite response regulators"/>
    <property type="match status" value="1"/>
</dbReference>
<comment type="caution">
    <text evidence="7">Lacks conserved residue(s) required for the propagation of feature annotation.</text>
</comment>
<keyword evidence="3" id="KW-0902">Two-component regulatory system</keyword>
<dbReference type="GeneID" id="48275333"/>
<dbReference type="EMBL" id="CP019980">
    <property type="protein sequence ID" value="AVK95472.1"/>
    <property type="molecule type" value="Genomic_DNA"/>
</dbReference>
<dbReference type="GO" id="GO:0000160">
    <property type="term" value="P:phosphorelay signal transduction system"/>
    <property type="evidence" value="ECO:0007669"/>
    <property type="project" value="UniProtKB-KW"/>
</dbReference>
<dbReference type="RefSeq" id="WP_024362327.1">
    <property type="nucleotide sequence ID" value="NZ_BJNS01000029.1"/>
</dbReference>
<dbReference type="InterPro" id="IPR005158">
    <property type="entry name" value="BTAD"/>
</dbReference>
<evidence type="ECO:0000256" key="1">
    <source>
        <dbReference type="ARBA" id="ARBA00004496"/>
    </source>
</evidence>
<dbReference type="Pfam" id="PF00072">
    <property type="entry name" value="Response_reg"/>
    <property type="match status" value="1"/>
</dbReference>
<dbReference type="Gene3D" id="1.25.40.10">
    <property type="entry name" value="Tetratricopeptide repeat domain"/>
    <property type="match status" value="1"/>
</dbReference>
<dbReference type="InterPro" id="IPR011990">
    <property type="entry name" value="TPR-like_helical_dom_sf"/>
</dbReference>
<reference evidence="9 11" key="1">
    <citation type="submission" date="2017-03" db="EMBL/GenBank/DDBJ databases">
        <title>The whole genome sequencing and assembly of Lysinibacillus sphaericus DSM 28T strain.</title>
        <authorList>
            <person name="Lee Y.-J."/>
            <person name="Yi H."/>
            <person name="Bahn Y.-S."/>
            <person name="Kim J.F."/>
            <person name="Lee D.-W."/>
        </authorList>
    </citation>
    <scope>NUCLEOTIDE SEQUENCE [LARGE SCALE GENOMIC DNA]</scope>
    <source>
        <strain evidence="9 11">DSM 28</strain>
    </source>
</reference>
<dbReference type="InterPro" id="IPR001867">
    <property type="entry name" value="OmpR/PhoB-type_DNA-bd"/>
</dbReference>
<proteinExistence type="inferred from homology"/>
<evidence type="ECO:0000259" key="8">
    <source>
        <dbReference type="PROSITE" id="PS50110"/>
    </source>
</evidence>
<reference evidence="10 12" key="2">
    <citation type="submission" date="2018-06" db="EMBL/GenBank/DDBJ databases">
        <authorList>
            <consortium name="Pathogen Informatics"/>
            <person name="Doyle S."/>
        </authorList>
    </citation>
    <scope>NUCLEOTIDE SEQUENCE [LARGE SCALE GENOMIC DNA]</scope>
    <source>
        <strain evidence="10 12">NCTC10338</strain>
    </source>
</reference>
<dbReference type="Gene3D" id="3.40.50.2300">
    <property type="match status" value="1"/>
</dbReference>
<dbReference type="SUPFAM" id="SSF48452">
    <property type="entry name" value="TPR-like"/>
    <property type="match status" value="1"/>
</dbReference>
<dbReference type="Proteomes" id="UP000255295">
    <property type="component" value="Unassembled WGS sequence"/>
</dbReference>
<dbReference type="PROSITE" id="PS50110">
    <property type="entry name" value="RESPONSE_REGULATORY"/>
    <property type="match status" value="1"/>
</dbReference>
<dbReference type="AlphaFoldDB" id="A0A2S0JWF3"/>
<dbReference type="Proteomes" id="UP000238825">
    <property type="component" value="Chromosome"/>
</dbReference>
<evidence type="ECO:0000256" key="5">
    <source>
        <dbReference type="ARBA" id="ARBA00023125"/>
    </source>
</evidence>
<dbReference type="SUPFAM" id="SSF52172">
    <property type="entry name" value="CheY-like"/>
    <property type="match status" value="1"/>
</dbReference>
<dbReference type="GO" id="GO:0005737">
    <property type="term" value="C:cytoplasm"/>
    <property type="evidence" value="ECO:0007669"/>
    <property type="project" value="UniProtKB-SubCell"/>
</dbReference>
<dbReference type="InterPro" id="IPR051677">
    <property type="entry name" value="AfsR-DnrI-RedD_regulator"/>
</dbReference>
<dbReference type="InterPro" id="IPR036388">
    <property type="entry name" value="WH-like_DNA-bd_sf"/>
</dbReference>
<evidence type="ECO:0000256" key="2">
    <source>
        <dbReference type="ARBA" id="ARBA00005820"/>
    </source>
</evidence>
<protein>
    <submittedName>
        <fullName evidence="9">DNA-binding response regulator</fullName>
    </submittedName>
    <submittedName>
        <fullName evidence="10">Response regulator receiver and SARP domain-containing protein</fullName>
    </submittedName>
</protein>
<dbReference type="Gene3D" id="1.10.10.10">
    <property type="entry name" value="Winged helix-like DNA-binding domain superfamily/Winged helix DNA-binding domain"/>
    <property type="match status" value="1"/>
</dbReference>
<keyword evidence="5 9" id="KW-0238">DNA-binding</keyword>
<evidence type="ECO:0000256" key="4">
    <source>
        <dbReference type="ARBA" id="ARBA00023015"/>
    </source>
</evidence>
<evidence type="ECO:0000313" key="10">
    <source>
        <dbReference type="EMBL" id="SUV18920.1"/>
    </source>
</evidence>
<evidence type="ECO:0000256" key="6">
    <source>
        <dbReference type="ARBA" id="ARBA00023163"/>
    </source>
</evidence>
<dbReference type="PANTHER" id="PTHR35807:SF2">
    <property type="entry name" value="TRANSCRIPTIONAL ACTIVATOR DOMAIN"/>
    <property type="match status" value="1"/>
</dbReference>
<organism evidence="9 11">
    <name type="scientific">Lysinibacillus sphaericus</name>
    <name type="common">Bacillus sphaericus</name>
    <dbReference type="NCBI Taxonomy" id="1421"/>
    <lineage>
        <taxon>Bacteria</taxon>
        <taxon>Bacillati</taxon>
        <taxon>Bacillota</taxon>
        <taxon>Bacilli</taxon>
        <taxon>Bacillales</taxon>
        <taxon>Bacillaceae</taxon>
        <taxon>Lysinibacillus</taxon>
    </lineage>
</organism>
<comment type="similarity">
    <text evidence="2">Belongs to the AfsR/DnrI/RedD regulatory family.</text>
</comment>
<dbReference type="PANTHER" id="PTHR35807">
    <property type="entry name" value="TRANSCRIPTIONAL REGULATOR REDD-RELATED"/>
    <property type="match status" value="1"/>
</dbReference>
<evidence type="ECO:0000256" key="7">
    <source>
        <dbReference type="PROSITE-ProRule" id="PRU00169"/>
    </source>
</evidence>
<evidence type="ECO:0000313" key="11">
    <source>
        <dbReference type="Proteomes" id="UP000238825"/>
    </source>
</evidence>
<evidence type="ECO:0000313" key="12">
    <source>
        <dbReference type="Proteomes" id="UP000255295"/>
    </source>
</evidence>
<dbReference type="InterPro" id="IPR011006">
    <property type="entry name" value="CheY-like_superfamily"/>
</dbReference>
<evidence type="ECO:0000313" key="9">
    <source>
        <dbReference type="EMBL" id="AVK95472.1"/>
    </source>
</evidence>
<sequence length="373" mass="43644">MIRAVLIDKEPLALHYFQNKLQNFQQIEVTKTFTSVKLFLNSLPSLDFEVIFLEIKLDELNGLEVADIIKSNRPHVIVIFITSYSDFAIQAYEIGGLDYLLKPISLARLEKTVSRIEHEFSMQQLVHQTSNTTLNVQCFNQFATYSNNSLVSFKTEKTKELFAYFILHPNMPIHRDVLIEILWPNLDYVRAKSNLHTALSYLRKTLNNMGYSNCIIFSNKYYVFEKPNIMCDLYDFQDYFSDFKKLDCPPLSLINQCLAIYKDGLLIFDDYEWATADRDKLTKSYIELLEKGFQISIMNETEVAIDYLNRLLEFDPYNDYKIEQYLKLLIDAGMQKQAHSVFLTYEQKLNEDLALTPSTTLQEMSNKLFSHNQ</sequence>
<dbReference type="GO" id="GO:0006355">
    <property type="term" value="P:regulation of DNA-templated transcription"/>
    <property type="evidence" value="ECO:0007669"/>
    <property type="project" value="InterPro"/>
</dbReference>
<evidence type="ECO:0000256" key="3">
    <source>
        <dbReference type="ARBA" id="ARBA00023012"/>
    </source>
</evidence>
<keyword evidence="6" id="KW-0804">Transcription</keyword>
<feature type="domain" description="Response regulatory" evidence="8">
    <location>
        <begin position="3"/>
        <end position="117"/>
    </location>
</feature>
<dbReference type="Pfam" id="PF03704">
    <property type="entry name" value="BTAD"/>
    <property type="match status" value="1"/>
</dbReference>
<dbReference type="SMART" id="SM00448">
    <property type="entry name" value="REC"/>
    <property type="match status" value="1"/>
</dbReference>
<dbReference type="EMBL" id="UFSZ01000001">
    <property type="protein sequence ID" value="SUV18920.1"/>
    <property type="molecule type" value="Genomic_DNA"/>
</dbReference>
<keyword evidence="4" id="KW-0805">Transcription regulation</keyword>
<comment type="subcellular location">
    <subcellularLocation>
        <location evidence="1">Cytoplasm</location>
    </subcellularLocation>
</comment>
<dbReference type="InterPro" id="IPR016032">
    <property type="entry name" value="Sig_transdc_resp-reg_C-effctor"/>
</dbReference>
<dbReference type="GO" id="GO:0003677">
    <property type="term" value="F:DNA binding"/>
    <property type="evidence" value="ECO:0007669"/>
    <property type="project" value="UniProtKB-KW"/>
</dbReference>
<gene>
    <name evidence="10" type="primary">yehT_3</name>
    <name evidence="9" type="ORF">LS41612_03915</name>
    <name evidence="10" type="ORF">NCTC10338_03997</name>
</gene>
<dbReference type="SMART" id="SM00862">
    <property type="entry name" value="Trans_reg_C"/>
    <property type="match status" value="1"/>
</dbReference>
<accession>A0A2S0JWF3</accession>